<evidence type="ECO:0000313" key="2">
    <source>
        <dbReference type="Proteomes" id="UP000070700"/>
    </source>
</evidence>
<gene>
    <name evidence="1" type="ORF">LY89DRAFT_671520</name>
</gene>
<dbReference type="Proteomes" id="UP000070700">
    <property type="component" value="Unassembled WGS sequence"/>
</dbReference>
<dbReference type="InParanoid" id="A0A194X1S1"/>
<dbReference type="AlphaFoldDB" id="A0A194X1S1"/>
<name>A0A194X1S1_MOLSC</name>
<proteinExistence type="predicted"/>
<protein>
    <submittedName>
        <fullName evidence="1">Uncharacterized protein</fullName>
    </submittedName>
</protein>
<dbReference type="EMBL" id="KQ947420">
    <property type="protein sequence ID" value="KUJ14146.1"/>
    <property type="molecule type" value="Genomic_DNA"/>
</dbReference>
<dbReference type="KEGG" id="psco:LY89DRAFT_671520"/>
<dbReference type="OrthoDB" id="3528085at2759"/>
<organism evidence="1 2">
    <name type="scientific">Mollisia scopiformis</name>
    <name type="common">Conifer needle endophyte fungus</name>
    <name type="synonym">Phialocephala scopiformis</name>
    <dbReference type="NCBI Taxonomy" id="149040"/>
    <lineage>
        <taxon>Eukaryota</taxon>
        <taxon>Fungi</taxon>
        <taxon>Dikarya</taxon>
        <taxon>Ascomycota</taxon>
        <taxon>Pezizomycotina</taxon>
        <taxon>Leotiomycetes</taxon>
        <taxon>Helotiales</taxon>
        <taxon>Mollisiaceae</taxon>
        <taxon>Mollisia</taxon>
    </lineage>
</organism>
<reference evidence="1 2" key="1">
    <citation type="submission" date="2015-10" db="EMBL/GenBank/DDBJ databases">
        <title>Full genome of DAOMC 229536 Phialocephala scopiformis, a fungal endophyte of spruce producing the potent anti-insectan compound rugulosin.</title>
        <authorList>
            <consortium name="DOE Joint Genome Institute"/>
            <person name="Walker A.K."/>
            <person name="Frasz S.L."/>
            <person name="Seifert K.A."/>
            <person name="Miller J.D."/>
            <person name="Mondo S.J."/>
            <person name="Labutti K."/>
            <person name="Lipzen A."/>
            <person name="Dockter R."/>
            <person name="Kennedy M."/>
            <person name="Grigoriev I.V."/>
            <person name="Spatafora J.W."/>
        </authorList>
    </citation>
    <scope>NUCLEOTIDE SEQUENCE [LARGE SCALE GENOMIC DNA]</scope>
    <source>
        <strain evidence="1 2">CBS 120377</strain>
    </source>
</reference>
<dbReference type="RefSeq" id="XP_018068501.1">
    <property type="nucleotide sequence ID" value="XM_018213222.1"/>
</dbReference>
<accession>A0A194X1S1</accession>
<sequence>MVATMSAILTKIEKAPGHTAVMQALTTIQNDLKTTATTVQTTAATVQQTAISSQQVVKISQDTNAITKEVAMAGKLTSTLLKETNDIAKAIHSSPTPRSSYASVLSSNVSQISKPITISTQTPSLIQAQREIIVKITDSTTIENLRAKNPRTLQGHVDRAIEQSKNKHIENIYIVSAN</sequence>
<dbReference type="GeneID" id="28822948"/>
<keyword evidence="2" id="KW-1185">Reference proteome</keyword>
<evidence type="ECO:0000313" key="1">
    <source>
        <dbReference type="EMBL" id="KUJ14146.1"/>
    </source>
</evidence>